<accession>A0A8J6P0R5</accession>
<gene>
    <name evidence="1" type="ORF">H8D96_07070</name>
</gene>
<comment type="caution">
    <text evidence="1">The sequence shown here is derived from an EMBL/GenBank/DDBJ whole genome shotgun (WGS) entry which is preliminary data.</text>
</comment>
<organism evidence="1 2">
    <name type="scientific">Candidatus Desulfatibia vada</name>
    <dbReference type="NCBI Taxonomy" id="2841696"/>
    <lineage>
        <taxon>Bacteria</taxon>
        <taxon>Pseudomonadati</taxon>
        <taxon>Thermodesulfobacteriota</taxon>
        <taxon>Desulfobacteria</taxon>
        <taxon>Desulfobacterales</taxon>
        <taxon>Desulfobacterales incertae sedis</taxon>
        <taxon>Candidatus Desulfatibia</taxon>
    </lineage>
</organism>
<evidence type="ECO:0000313" key="1">
    <source>
        <dbReference type="EMBL" id="MBC8431666.1"/>
    </source>
</evidence>
<dbReference type="Proteomes" id="UP000605201">
    <property type="component" value="Unassembled WGS sequence"/>
</dbReference>
<evidence type="ECO:0000313" key="2">
    <source>
        <dbReference type="Proteomes" id="UP000605201"/>
    </source>
</evidence>
<dbReference type="AlphaFoldDB" id="A0A8J6P0R5"/>
<sequence>MTDTETKKAIQIDEAEKLLPLVLEILPGHAAEGLIDIYEPGSYEAKSLQNLCKRTLSKKSLTLEEQLIAEDIARQLEGGKLLCRGQEIDGTALEFAVSEQTEAGEKYFYVPIRAIKPQEGGSTRTY</sequence>
<protein>
    <submittedName>
        <fullName evidence="1">Uncharacterized protein</fullName>
    </submittedName>
</protein>
<name>A0A8J6P0R5_9BACT</name>
<proteinExistence type="predicted"/>
<dbReference type="EMBL" id="JACNIG010000163">
    <property type="protein sequence ID" value="MBC8431666.1"/>
    <property type="molecule type" value="Genomic_DNA"/>
</dbReference>
<reference evidence="1 2" key="1">
    <citation type="submission" date="2020-08" db="EMBL/GenBank/DDBJ databases">
        <title>Bridging the membrane lipid divide: bacteria of the FCB group superphylum have the potential to synthesize archaeal ether lipids.</title>
        <authorList>
            <person name="Villanueva L."/>
            <person name="Von Meijenfeldt F.A.B."/>
            <person name="Westbye A.B."/>
            <person name="Yadav S."/>
            <person name="Hopmans E.C."/>
            <person name="Dutilh B.E."/>
            <person name="Sinninghe Damste J.S."/>
        </authorList>
    </citation>
    <scope>NUCLEOTIDE SEQUENCE [LARGE SCALE GENOMIC DNA]</scope>
    <source>
        <strain evidence="1">NIOZ-UU17</strain>
    </source>
</reference>